<dbReference type="RefSeq" id="WP_230630075.1">
    <property type="nucleotide sequence ID" value="NZ_BKBW01000006.1"/>
</dbReference>
<evidence type="ECO:0008006" key="4">
    <source>
        <dbReference type="Google" id="ProtNLM"/>
    </source>
</evidence>
<proteinExistence type="predicted"/>
<feature type="compositionally biased region" description="Polar residues" evidence="1">
    <location>
        <begin position="16"/>
        <end position="31"/>
    </location>
</feature>
<feature type="region of interest" description="Disordered" evidence="1">
    <location>
        <begin position="1"/>
        <end position="39"/>
    </location>
</feature>
<feature type="region of interest" description="Disordered" evidence="1">
    <location>
        <begin position="351"/>
        <end position="395"/>
    </location>
</feature>
<evidence type="ECO:0000313" key="3">
    <source>
        <dbReference type="Proteomes" id="UP000323105"/>
    </source>
</evidence>
<organism evidence="2 3">
    <name type="scientific">Comamonas testosteroni</name>
    <name type="common">Pseudomonas testosteroni</name>
    <dbReference type="NCBI Taxonomy" id="285"/>
    <lineage>
        <taxon>Bacteria</taxon>
        <taxon>Pseudomonadati</taxon>
        <taxon>Pseudomonadota</taxon>
        <taxon>Betaproteobacteria</taxon>
        <taxon>Burkholderiales</taxon>
        <taxon>Comamonadaceae</taxon>
        <taxon>Comamonas</taxon>
    </lineage>
</organism>
<sequence length="562" mass="62158">MRTPETMTARERAASLNLTTSPGNKQGTSAMTAPDKPKLTPNQARLEAAKAALHRDSERSTTSFDPMDEIDGSIIVLDVFDIDEYSLNPRKKANSQRAEIKASMKVDGITNMFSVTRRNPTEKYFPYGGGNTRVEIAKELVNEGVEKLRRIHVVTRKWPGEAAVIAAHLSENDNRSDISFWERAQGVMNYKREIEKETAKSFSATELNKALKEVGLSYGVRMVQNFIFAVENLALIGNWLQTSDVNINIRPTVSALHEMASKFDKRDEVKNSIEEIFLMHATDLEAMEQANSEADPASRTEVKLDVQSLLTQIQSVSSKHFGIAADHIESVVQSYLQDPKLSVEDMRSIESENKKVQQQAKQAPLSGMLGGVSAAASPSSKRATTKADRQGAGAGPADKLAAFSARLSQNLVDLNAVVPLSDFVKPMPALPYGFLVDIPERMSYLGDQKLSEELETLRVYLWPFLATQTGQCNANLLSKCDPESRWVKAIQAGVDTFRQECTDRAILCGKNGQLYVTSDHYGYLFGNAAVARCLSALMQTLAEFNIAVQEDSREAYKPLFTE</sequence>
<accession>A0A5A7MF13</accession>
<name>A0A5A7MF13_COMTE</name>
<dbReference type="EMBL" id="BKBW01000006">
    <property type="protein sequence ID" value="GEQ76286.1"/>
    <property type="molecule type" value="Genomic_DNA"/>
</dbReference>
<protein>
    <recommendedName>
        <fullName evidence="4">ParB/Sulfiredoxin domain-containing protein</fullName>
    </recommendedName>
</protein>
<evidence type="ECO:0000256" key="1">
    <source>
        <dbReference type="SAM" id="MobiDB-lite"/>
    </source>
</evidence>
<dbReference type="AlphaFoldDB" id="A0A5A7MF13"/>
<evidence type="ECO:0000313" key="2">
    <source>
        <dbReference type="EMBL" id="GEQ76286.1"/>
    </source>
</evidence>
<reference evidence="2 3" key="1">
    <citation type="journal article" date="2019" name="Microbiol. Resour. Announc.">
        <title>Draft Genome Sequence of Comamonas testosteroni TA441, a Bacterium That Has a Cryptic Phenol Degradation Gene Cluster.</title>
        <authorList>
            <person name="Arai H."/>
            <person name="Ishii M."/>
        </authorList>
    </citation>
    <scope>NUCLEOTIDE SEQUENCE [LARGE SCALE GENOMIC DNA]</scope>
    <source>
        <strain evidence="2 3">TA441</strain>
    </source>
</reference>
<dbReference type="Proteomes" id="UP000323105">
    <property type="component" value="Unassembled WGS sequence"/>
</dbReference>
<gene>
    <name evidence="2" type="ORF">CTTA_3291</name>
</gene>
<comment type="caution">
    <text evidence="2">The sequence shown here is derived from an EMBL/GenBank/DDBJ whole genome shotgun (WGS) entry which is preliminary data.</text>
</comment>